<dbReference type="Proteomes" id="UP001139369">
    <property type="component" value="Unassembled WGS sequence"/>
</dbReference>
<sequence>MKLVRACIYPKDIQRITGRSEWFGRNLINQMKDYFGKESHQFITAKEFSDYSGIALKIVEEYLMKVS</sequence>
<comment type="caution">
    <text evidence="1">The sequence shown here is derived from an EMBL/GenBank/DDBJ whole genome shotgun (WGS) entry which is preliminary data.</text>
</comment>
<evidence type="ECO:0000313" key="1">
    <source>
        <dbReference type="EMBL" id="MCI2228858.1"/>
    </source>
</evidence>
<proteinExistence type="predicted"/>
<dbReference type="EMBL" id="JAKQYM010000004">
    <property type="protein sequence ID" value="MCI2228858.1"/>
    <property type="molecule type" value="Genomic_DNA"/>
</dbReference>
<reference evidence="1" key="1">
    <citation type="submission" date="2022-02" db="EMBL/GenBank/DDBJ databases">
        <title>Polaribacter sp. MSW13, isolated from seawater.</title>
        <authorList>
            <person name="Kristyanto S."/>
            <person name="Jung J."/>
            <person name="Jeon C.O."/>
        </authorList>
    </citation>
    <scope>NUCLEOTIDE SEQUENCE</scope>
    <source>
        <strain evidence="1">MSW13</strain>
    </source>
</reference>
<keyword evidence="2" id="KW-1185">Reference proteome</keyword>
<protein>
    <submittedName>
        <fullName evidence="1">Uncharacterized protein</fullName>
    </submittedName>
</protein>
<gene>
    <name evidence="1" type="ORF">MC378_06730</name>
</gene>
<evidence type="ECO:0000313" key="2">
    <source>
        <dbReference type="Proteomes" id="UP001139369"/>
    </source>
</evidence>
<accession>A0A9X1VMP7</accession>
<dbReference type="AlphaFoldDB" id="A0A9X1VMP7"/>
<dbReference type="RefSeq" id="WP_242177990.1">
    <property type="nucleotide sequence ID" value="NZ_JAKQYM010000004.1"/>
</dbReference>
<name>A0A9X1VMP7_9FLAO</name>
<organism evidence="1 2">
    <name type="scientific">Polaribacter marinus</name>
    <dbReference type="NCBI Taxonomy" id="2916838"/>
    <lineage>
        <taxon>Bacteria</taxon>
        <taxon>Pseudomonadati</taxon>
        <taxon>Bacteroidota</taxon>
        <taxon>Flavobacteriia</taxon>
        <taxon>Flavobacteriales</taxon>
        <taxon>Flavobacteriaceae</taxon>
    </lineage>
</organism>